<feature type="compositionally biased region" description="Polar residues" evidence="2">
    <location>
        <begin position="125"/>
        <end position="140"/>
    </location>
</feature>
<organism evidence="3 4">
    <name type="scientific">Drosophila arizonae</name>
    <name type="common">Fruit fly</name>
    <dbReference type="NCBI Taxonomy" id="7263"/>
    <lineage>
        <taxon>Eukaryota</taxon>
        <taxon>Metazoa</taxon>
        <taxon>Ecdysozoa</taxon>
        <taxon>Arthropoda</taxon>
        <taxon>Hexapoda</taxon>
        <taxon>Insecta</taxon>
        <taxon>Pterygota</taxon>
        <taxon>Neoptera</taxon>
        <taxon>Endopterygota</taxon>
        <taxon>Diptera</taxon>
        <taxon>Brachycera</taxon>
        <taxon>Muscomorpha</taxon>
        <taxon>Ephydroidea</taxon>
        <taxon>Drosophilidae</taxon>
        <taxon>Drosophila</taxon>
    </lineage>
</organism>
<proteinExistence type="predicted"/>
<name>A0ABM1PN71_DROAR</name>
<evidence type="ECO:0000313" key="4">
    <source>
        <dbReference type="RefSeq" id="XP_017868657.1"/>
    </source>
</evidence>
<feature type="region of interest" description="Disordered" evidence="2">
    <location>
        <begin position="105"/>
        <end position="140"/>
    </location>
</feature>
<evidence type="ECO:0000256" key="2">
    <source>
        <dbReference type="SAM" id="MobiDB-lite"/>
    </source>
</evidence>
<gene>
    <name evidence="4" type="primary">LOC108617377</name>
</gene>
<evidence type="ECO:0000256" key="1">
    <source>
        <dbReference type="SAM" id="Coils"/>
    </source>
</evidence>
<reference evidence="3" key="2">
    <citation type="journal article" date="2016" name="G3 (Bethesda)">
        <title>Genome Evolution in Three Species of Cactophilic Drosophila.</title>
        <authorList>
            <person name="Sanchez-Flores A."/>
            <person name="Penazola F."/>
            <person name="Carpinteyro-Ponce J."/>
            <person name="Nazario-Yepiz N."/>
            <person name="Abreu-Goodger C."/>
            <person name="Machado C.A."/>
            <person name="Markow T.A."/>
        </authorList>
    </citation>
    <scope>NUCLEOTIDE SEQUENCE [LARGE SCALE GENOMIC DNA]</scope>
</reference>
<keyword evidence="3" id="KW-1185">Reference proteome</keyword>
<accession>A0ABM1PN71</accession>
<feature type="coiled-coil region" evidence="1">
    <location>
        <begin position="156"/>
        <end position="204"/>
    </location>
</feature>
<keyword evidence="1" id="KW-0175">Coiled coil</keyword>
<evidence type="ECO:0000313" key="3">
    <source>
        <dbReference type="Proteomes" id="UP000694904"/>
    </source>
</evidence>
<dbReference type="Proteomes" id="UP000694904">
    <property type="component" value="Chromosome 2"/>
</dbReference>
<dbReference type="RefSeq" id="XP_017868657.1">
    <property type="nucleotide sequence ID" value="XM_018013168.1"/>
</dbReference>
<sequence>MFLKMTDEVALSDETLDELFVREVGSVTKIVEKLPSNAVMATCTRWFKIFQAADPEERFARNCMLLLLHKQLNDDNALSFPFTDARSYQRDLKTLHQMSLTVNHADGNVDDVNKDDNRNGDANTEDSPTMDTSSPFSSHSPEVCCAENSLRLEIANKVLMEQNKEMLRELQELEAEKENLLTHRENLEATNETLRDHNKLYSKEVGCMKHIFACSSVTALKLFNQPQFMERPTYFVTLFSVLCEDARDRAHFEQMDIKLGRLLRDHMDYYVSLTTRDQISRAYNEMHASVCKRYKQLIRMQEETAVHQLSLMTMRYLMTLRKLFLDTNKHDKGMEQLALDFIQYNYNDLAKGL</sequence>
<reference evidence="3" key="1">
    <citation type="journal article" date="1997" name="Nucleic Acids Res.">
        <title>tRNAscan-SE: a program for improved detection of transfer RNA genes in genomic sequence.</title>
        <authorList>
            <person name="Lowe T.M."/>
            <person name="Eddy S.R."/>
        </authorList>
    </citation>
    <scope>NUCLEOTIDE SEQUENCE [LARGE SCALE GENOMIC DNA]</scope>
</reference>
<reference evidence="4" key="3">
    <citation type="submission" date="2025-08" db="UniProtKB">
        <authorList>
            <consortium name="RefSeq"/>
        </authorList>
    </citation>
    <scope>IDENTIFICATION</scope>
    <source>
        <tissue evidence="4">Whole organism</tissue>
    </source>
</reference>
<dbReference type="GeneID" id="108617377"/>
<protein>
    <submittedName>
        <fullName evidence="4">Uncharacterized protein LOC108617377</fullName>
    </submittedName>
</protein>